<evidence type="ECO:0000256" key="1">
    <source>
        <dbReference type="ARBA" id="ARBA00008857"/>
    </source>
</evidence>
<evidence type="ECO:0000256" key="4">
    <source>
        <dbReference type="PROSITE-ProRule" id="PRU01248"/>
    </source>
</evidence>
<dbReference type="InterPro" id="IPR011010">
    <property type="entry name" value="DNA_brk_join_enz"/>
</dbReference>
<dbReference type="PANTHER" id="PTHR30349:SF41">
    <property type="entry name" value="INTEGRASE_RECOMBINASE PROTEIN MJ0367-RELATED"/>
    <property type="match status" value="1"/>
</dbReference>
<dbReference type="InterPro" id="IPR044068">
    <property type="entry name" value="CB"/>
</dbReference>
<name>F9VX56_9ACTN</name>
<evidence type="ECO:0000256" key="2">
    <source>
        <dbReference type="ARBA" id="ARBA00023125"/>
    </source>
</evidence>
<gene>
    <name evidence="7" type="ORF">GOALK_070_00010</name>
</gene>
<feature type="domain" description="Core-binding (CB)" evidence="6">
    <location>
        <begin position="212"/>
        <end position="304"/>
    </location>
</feature>
<accession>F9VX56</accession>
<feature type="domain" description="Tyr recombinase" evidence="5">
    <location>
        <begin position="328"/>
        <end position="506"/>
    </location>
</feature>
<dbReference type="PROSITE" id="PS51898">
    <property type="entry name" value="TYR_RECOMBINASE"/>
    <property type="match status" value="1"/>
</dbReference>
<dbReference type="InterPro" id="IPR002104">
    <property type="entry name" value="Integrase_catalytic"/>
</dbReference>
<dbReference type="eggNOG" id="COG4974">
    <property type="taxonomic scope" value="Bacteria"/>
</dbReference>
<dbReference type="InterPro" id="IPR025269">
    <property type="entry name" value="SAM-like_dom"/>
</dbReference>
<dbReference type="STRING" id="1027371.GOALK_070_00010"/>
<dbReference type="Gene3D" id="1.10.443.10">
    <property type="entry name" value="Intergrase catalytic core"/>
    <property type="match status" value="1"/>
</dbReference>
<evidence type="ECO:0000259" key="5">
    <source>
        <dbReference type="PROSITE" id="PS51898"/>
    </source>
</evidence>
<dbReference type="PROSITE" id="PS51900">
    <property type="entry name" value="CB"/>
    <property type="match status" value="1"/>
</dbReference>
<comment type="caution">
    <text evidence="7">The sequence shown here is derived from an EMBL/GenBank/DDBJ whole genome shotgun (WGS) entry which is preliminary data.</text>
</comment>
<sequence length="611" mass="67903">MSVPTDSLRKPESTAARTYVHAVTNAHAHRTRLRAVLRFEDRFGDLGAWNALPVSARMAAPDIVRAFVAFAAVFESVAVDAIYVVQSSSKWGAHLAEREPVAASTFRTQATSLGFCEREAGKMWSKLAQICVIAGATTEALTSAEYVAARAQFHSAVVAKVGRAPKSLNAPLFGLDALMFHRGQGPRPHPRKRWAARSVPEIGWDRAEECAPVMVATMRRYLDQIGISLRVSSVDCIETTLRQFAGHLATTSDVVCVADIDRTHIEAYKTWLAARPGYRKNTNLSKTTIGMRMGHLSAFYQRIIEWDYPDIPARAPVYSSDRPIKDKPLPRFLDDGAAAKFLTAARNLPDEFGRLAIEMLSRTGMRKGELLDLTIDSVVQIGSAYWLRIPVGKLHNDRYVPLHPQLKTMIDTWLEHRPDWQDSPLLFTDRGRPIPGTRIDKAVQSAAAAAGIGHVHPHQLRHTLATQAINRGMSLEAIAALLGHKTMEMTMVYARIADRTVADQYFSVTEKVEALYSKHEPAVLPAEDEPAAMRKLRAEAHRRMLGNGYCARPVELDCHFESICESCTFFVTTIEFLPTLTRQRDDAADKGQIGRQKVFDGLIQRLDDTGT</sequence>
<dbReference type="Pfam" id="PF00589">
    <property type="entry name" value="Phage_integrase"/>
    <property type="match status" value="1"/>
</dbReference>
<dbReference type="GO" id="GO:0003677">
    <property type="term" value="F:DNA binding"/>
    <property type="evidence" value="ECO:0007669"/>
    <property type="project" value="UniProtKB-UniRule"/>
</dbReference>
<dbReference type="InterPro" id="IPR050090">
    <property type="entry name" value="Tyrosine_recombinase_XerCD"/>
</dbReference>
<proteinExistence type="inferred from homology"/>
<dbReference type="Proteomes" id="UP000003558">
    <property type="component" value="Unassembled WGS sequence"/>
</dbReference>
<organism evidence="7 8">
    <name type="scientific">Gordonia alkanivorans NBRC 16433</name>
    <dbReference type="NCBI Taxonomy" id="1027371"/>
    <lineage>
        <taxon>Bacteria</taxon>
        <taxon>Bacillati</taxon>
        <taxon>Actinomycetota</taxon>
        <taxon>Actinomycetes</taxon>
        <taxon>Mycobacteriales</taxon>
        <taxon>Gordoniaceae</taxon>
        <taxon>Gordonia</taxon>
    </lineage>
</organism>
<evidence type="ECO:0000313" key="7">
    <source>
        <dbReference type="EMBL" id="GAA13195.1"/>
    </source>
</evidence>
<dbReference type="SUPFAM" id="SSF56349">
    <property type="entry name" value="DNA breaking-rejoining enzymes"/>
    <property type="match status" value="1"/>
</dbReference>
<dbReference type="AlphaFoldDB" id="F9VX56"/>
<keyword evidence="3" id="KW-0233">DNA recombination</keyword>
<evidence type="ECO:0000256" key="3">
    <source>
        <dbReference type="ARBA" id="ARBA00023172"/>
    </source>
</evidence>
<dbReference type="EMBL" id="BACI01000070">
    <property type="protein sequence ID" value="GAA13195.1"/>
    <property type="molecule type" value="Genomic_DNA"/>
</dbReference>
<dbReference type="GO" id="GO:0006310">
    <property type="term" value="P:DNA recombination"/>
    <property type="evidence" value="ECO:0007669"/>
    <property type="project" value="UniProtKB-KW"/>
</dbReference>
<dbReference type="Gene3D" id="1.10.150.130">
    <property type="match status" value="1"/>
</dbReference>
<dbReference type="PANTHER" id="PTHR30349">
    <property type="entry name" value="PHAGE INTEGRASE-RELATED"/>
    <property type="match status" value="1"/>
</dbReference>
<evidence type="ECO:0000313" key="8">
    <source>
        <dbReference type="Proteomes" id="UP000003558"/>
    </source>
</evidence>
<comment type="similarity">
    <text evidence="1">Belongs to the 'phage' integrase family.</text>
</comment>
<evidence type="ECO:0000259" key="6">
    <source>
        <dbReference type="PROSITE" id="PS51900"/>
    </source>
</evidence>
<dbReference type="InterPro" id="IPR010998">
    <property type="entry name" value="Integrase_recombinase_N"/>
</dbReference>
<dbReference type="Pfam" id="PF13102">
    <property type="entry name" value="Phage_int_SAM_5"/>
    <property type="match status" value="1"/>
</dbReference>
<protein>
    <submittedName>
        <fullName evidence="7">Putative transposase</fullName>
    </submittedName>
</protein>
<dbReference type="CDD" id="cd00796">
    <property type="entry name" value="INT_Rci_Hp1_C"/>
    <property type="match status" value="1"/>
</dbReference>
<dbReference type="InterPro" id="IPR013762">
    <property type="entry name" value="Integrase-like_cat_sf"/>
</dbReference>
<dbReference type="GO" id="GO:0015074">
    <property type="term" value="P:DNA integration"/>
    <property type="evidence" value="ECO:0007669"/>
    <property type="project" value="InterPro"/>
</dbReference>
<keyword evidence="2 4" id="KW-0238">DNA-binding</keyword>
<reference evidence="7 8" key="1">
    <citation type="submission" date="2011-05" db="EMBL/GenBank/DDBJ databases">
        <title>Whole genome shotgun sequence of Gordonia alkanivorans NBRC 16433.</title>
        <authorList>
            <person name="Hosoyama A."/>
            <person name="Nakamura S."/>
            <person name="Takarada H."/>
            <person name="Tsuchikane K."/>
            <person name="Yamazaki S."/>
            <person name="Fujita N."/>
        </authorList>
    </citation>
    <scope>NUCLEOTIDE SEQUENCE [LARGE SCALE GENOMIC DNA]</scope>
    <source>
        <strain evidence="7 8">NBRC 16433</strain>
    </source>
</reference>